<accession>A0A1G2KTB8</accession>
<sequence>MKKNMRALLCPPDFIRIEKEINDLMHHDDPPDPKAAKTEWLELVRDYLELGVDLWFIEADPVFQDMCFPANVAWCRWGKVVLANLIHRVGMARGGEIAVYKKWFERYQKHLSDLEIVSWPDRDVGYGGQGDTVTVGSGKTRTVVLVGYGQERTDYEAHHVLRSIHRLEKDQVLPVRLVDGSLYDLDLNVFYIPKFPKTPETLLCFPDGTDAAGRTAYASLPVAKEDRIIVSPEDAAEFVLNSVFVLGRDGETHLIMPGGSKKIEAELKDRGYKVRRRSLTQAKKNGGGTRCHTMFLPDEKA</sequence>
<dbReference type="Gene3D" id="3.75.10.10">
    <property type="entry name" value="L-arginine/glycine Amidinotransferase, Chain A"/>
    <property type="match status" value="1"/>
</dbReference>
<organism evidence="1 2">
    <name type="scientific">Candidatus Sungbacteria bacterium RIFCSPHIGHO2_02_FULL_51_29</name>
    <dbReference type="NCBI Taxonomy" id="1802273"/>
    <lineage>
        <taxon>Bacteria</taxon>
        <taxon>Candidatus Sungiibacteriota</taxon>
    </lineage>
</organism>
<evidence type="ECO:0000313" key="1">
    <source>
        <dbReference type="EMBL" id="OHA02715.1"/>
    </source>
</evidence>
<evidence type="ECO:0008006" key="3">
    <source>
        <dbReference type="Google" id="ProtNLM"/>
    </source>
</evidence>
<evidence type="ECO:0000313" key="2">
    <source>
        <dbReference type="Proteomes" id="UP000177811"/>
    </source>
</evidence>
<dbReference type="Proteomes" id="UP000177811">
    <property type="component" value="Unassembled WGS sequence"/>
</dbReference>
<dbReference type="EMBL" id="MHQL01000028">
    <property type="protein sequence ID" value="OHA02715.1"/>
    <property type="molecule type" value="Genomic_DNA"/>
</dbReference>
<reference evidence="1 2" key="1">
    <citation type="journal article" date="2016" name="Nat. Commun.">
        <title>Thousands of microbial genomes shed light on interconnected biogeochemical processes in an aquifer system.</title>
        <authorList>
            <person name="Anantharaman K."/>
            <person name="Brown C.T."/>
            <person name="Hug L.A."/>
            <person name="Sharon I."/>
            <person name="Castelle C.J."/>
            <person name="Probst A.J."/>
            <person name="Thomas B.C."/>
            <person name="Singh A."/>
            <person name="Wilkins M.J."/>
            <person name="Karaoz U."/>
            <person name="Brodie E.L."/>
            <person name="Williams K.H."/>
            <person name="Hubbard S.S."/>
            <person name="Banfield J.F."/>
        </authorList>
    </citation>
    <scope>NUCLEOTIDE SEQUENCE [LARGE SCALE GENOMIC DNA]</scope>
</reference>
<dbReference type="AlphaFoldDB" id="A0A1G2KTB8"/>
<proteinExistence type="predicted"/>
<dbReference type="SUPFAM" id="SSF55909">
    <property type="entry name" value="Pentein"/>
    <property type="match status" value="1"/>
</dbReference>
<comment type="caution">
    <text evidence="1">The sequence shown here is derived from an EMBL/GenBank/DDBJ whole genome shotgun (WGS) entry which is preliminary data.</text>
</comment>
<protein>
    <recommendedName>
        <fullName evidence="3">Amidinotransferase</fullName>
    </recommendedName>
</protein>
<name>A0A1G2KTB8_9BACT</name>
<gene>
    <name evidence="1" type="ORF">A3C16_00310</name>
</gene>